<evidence type="ECO:0000259" key="7">
    <source>
        <dbReference type="Pfam" id="PF02776"/>
    </source>
</evidence>
<proteinExistence type="inferred from homology"/>
<gene>
    <name evidence="8" type="ORF">FLK61_27445</name>
</gene>
<comment type="cofactor">
    <cofactor evidence="1">
        <name>thiamine diphosphate</name>
        <dbReference type="ChEBI" id="CHEBI:58937"/>
    </cofactor>
</comment>
<dbReference type="InterPro" id="IPR012000">
    <property type="entry name" value="Thiamin_PyroP_enz_cen_dom"/>
</dbReference>
<keyword evidence="3 4" id="KW-0786">Thiamine pyrophosphate</keyword>
<dbReference type="Pfam" id="PF02776">
    <property type="entry name" value="TPP_enzyme_N"/>
    <property type="match status" value="1"/>
</dbReference>
<dbReference type="InterPro" id="IPR045229">
    <property type="entry name" value="TPP_enz"/>
</dbReference>
<evidence type="ECO:0000256" key="2">
    <source>
        <dbReference type="ARBA" id="ARBA00007812"/>
    </source>
</evidence>
<dbReference type="CDD" id="cd07035">
    <property type="entry name" value="TPP_PYR_POX_like"/>
    <property type="match status" value="1"/>
</dbReference>
<protein>
    <submittedName>
        <fullName evidence="8">Thiamine pyrophosphate-binding protein</fullName>
    </submittedName>
</protein>
<feature type="domain" description="Thiamine pyrophosphate enzyme N-terminal TPP-binding" evidence="7">
    <location>
        <begin position="5"/>
        <end position="111"/>
    </location>
</feature>
<dbReference type="GO" id="GO:0030976">
    <property type="term" value="F:thiamine pyrophosphate binding"/>
    <property type="evidence" value="ECO:0007669"/>
    <property type="project" value="InterPro"/>
</dbReference>
<dbReference type="PANTHER" id="PTHR18968">
    <property type="entry name" value="THIAMINE PYROPHOSPHATE ENZYMES"/>
    <property type="match status" value="1"/>
</dbReference>
<feature type="domain" description="Thiamine pyrophosphate enzyme TPP-binding" evidence="6">
    <location>
        <begin position="381"/>
        <end position="530"/>
    </location>
</feature>
<evidence type="ECO:0000313" key="9">
    <source>
        <dbReference type="Proteomes" id="UP000318138"/>
    </source>
</evidence>
<dbReference type="GO" id="GO:0000287">
    <property type="term" value="F:magnesium ion binding"/>
    <property type="evidence" value="ECO:0007669"/>
    <property type="project" value="InterPro"/>
</dbReference>
<dbReference type="RefSeq" id="WP_176008527.1">
    <property type="nucleotide sequence ID" value="NZ_CP041372.2"/>
</dbReference>
<sequence>MESCASLLARHFKKWGIDHIFGIPGKAIAPLIFATDKHDVEFVLSKHESGAGYNAAGYAMQNRKLGVALGTSGPGGTNLLTAAGQAKASNAPVLIITGHPSMRDTGKAMGQDSSMFGTDLQEMFKPVTKFSARVERSDLLEIYLRHALEHAYSGVKGPVHLNIPFDILIEEIEPFDIDLPELPTLVSPNLLDVRDKLNDATRPLILVGKGVHSSNAYEELQRLSEHWRIPVMTTPGGKGTFLSSHELSLGGLGLGGTDESKAYIAEGVDTLVVIGSKLSDMSIVGLTQELYPDHLIHFDHEPTFIGKTIGVPTTPVLGDIRANLRFILDQVDADPVGETVEEPLEQEIEDTHEGDRMSAVTTLQVVRQSLPDDAIVYGDDGSHSFYGIRYYDIKRRGSFFFDDVFGAMGHAIGYSIGAKLASPNETIVCLVGDGCMFMHGAEISTAQNYDSAVLFIVLNNGRLDMVEKGMRKMIGKSIGAVYDAPLDASLFAKSMGLTSYKTRSKDELSHAISEALAHIAATNKPAVVEVLVDENETPPTMGRQ</sequence>
<dbReference type="KEGG" id="psua:FLK61_27445"/>
<dbReference type="CDD" id="cd00568">
    <property type="entry name" value="TPP_enzymes"/>
    <property type="match status" value="1"/>
</dbReference>
<accession>A0A859FC17</accession>
<dbReference type="GO" id="GO:0009099">
    <property type="term" value="P:L-valine biosynthetic process"/>
    <property type="evidence" value="ECO:0007669"/>
    <property type="project" value="TreeGrafter"/>
</dbReference>
<evidence type="ECO:0000256" key="4">
    <source>
        <dbReference type="RuleBase" id="RU362132"/>
    </source>
</evidence>
<dbReference type="SUPFAM" id="SSF52518">
    <property type="entry name" value="Thiamin diphosphate-binding fold (THDP-binding)"/>
    <property type="match status" value="2"/>
</dbReference>
<dbReference type="InterPro" id="IPR029061">
    <property type="entry name" value="THDP-binding"/>
</dbReference>
<dbReference type="GO" id="GO:0009097">
    <property type="term" value="P:isoleucine biosynthetic process"/>
    <property type="evidence" value="ECO:0007669"/>
    <property type="project" value="TreeGrafter"/>
</dbReference>
<dbReference type="GO" id="GO:0005948">
    <property type="term" value="C:acetolactate synthase complex"/>
    <property type="evidence" value="ECO:0007669"/>
    <property type="project" value="TreeGrafter"/>
</dbReference>
<reference evidence="9" key="1">
    <citation type="submission" date="2019-07" db="EMBL/GenBank/DDBJ databases">
        <title>Bacillus alkalisoli sp. nov. isolated from saline soil.</title>
        <authorList>
            <person name="Sun J.-Q."/>
            <person name="Xu L."/>
        </authorList>
    </citation>
    <scope>NUCLEOTIDE SEQUENCE [LARGE SCALE GENOMIC DNA]</scope>
    <source>
        <strain evidence="9">M4U3P1</strain>
    </source>
</reference>
<dbReference type="Pfam" id="PF00205">
    <property type="entry name" value="TPP_enzyme_M"/>
    <property type="match status" value="1"/>
</dbReference>
<dbReference type="PANTHER" id="PTHR18968:SF13">
    <property type="entry name" value="ACETOLACTATE SYNTHASE CATALYTIC SUBUNIT, MITOCHONDRIAL"/>
    <property type="match status" value="1"/>
</dbReference>
<evidence type="ECO:0000313" key="8">
    <source>
        <dbReference type="EMBL" id="QKS70490.1"/>
    </source>
</evidence>
<evidence type="ECO:0000256" key="1">
    <source>
        <dbReference type="ARBA" id="ARBA00001964"/>
    </source>
</evidence>
<feature type="domain" description="Thiamine pyrophosphate enzyme central" evidence="5">
    <location>
        <begin position="194"/>
        <end position="325"/>
    </location>
</feature>
<dbReference type="InterPro" id="IPR012001">
    <property type="entry name" value="Thiamin_PyroP_enz_TPP-bd_dom"/>
</dbReference>
<organism evidence="8 9">
    <name type="scientific">Paenalkalicoccus suaedae</name>
    <dbReference type="NCBI Taxonomy" id="2592382"/>
    <lineage>
        <taxon>Bacteria</taxon>
        <taxon>Bacillati</taxon>
        <taxon>Bacillota</taxon>
        <taxon>Bacilli</taxon>
        <taxon>Bacillales</taxon>
        <taxon>Bacillaceae</taxon>
        <taxon>Paenalkalicoccus</taxon>
    </lineage>
</organism>
<dbReference type="EMBL" id="CP041372">
    <property type="protein sequence ID" value="QKS70490.1"/>
    <property type="molecule type" value="Genomic_DNA"/>
</dbReference>
<dbReference type="Pfam" id="PF02775">
    <property type="entry name" value="TPP_enzyme_C"/>
    <property type="match status" value="1"/>
</dbReference>
<dbReference type="AlphaFoldDB" id="A0A859FC17"/>
<dbReference type="GO" id="GO:0050660">
    <property type="term" value="F:flavin adenine dinucleotide binding"/>
    <property type="evidence" value="ECO:0007669"/>
    <property type="project" value="TreeGrafter"/>
</dbReference>
<dbReference type="InterPro" id="IPR011766">
    <property type="entry name" value="TPP_enzyme_TPP-bd"/>
</dbReference>
<name>A0A859FC17_9BACI</name>
<dbReference type="InterPro" id="IPR029035">
    <property type="entry name" value="DHS-like_NAD/FAD-binding_dom"/>
</dbReference>
<dbReference type="GO" id="GO:0003984">
    <property type="term" value="F:acetolactate synthase activity"/>
    <property type="evidence" value="ECO:0007669"/>
    <property type="project" value="TreeGrafter"/>
</dbReference>
<evidence type="ECO:0000256" key="3">
    <source>
        <dbReference type="ARBA" id="ARBA00023052"/>
    </source>
</evidence>
<dbReference type="SUPFAM" id="SSF52467">
    <property type="entry name" value="DHS-like NAD/FAD-binding domain"/>
    <property type="match status" value="1"/>
</dbReference>
<dbReference type="InterPro" id="IPR000399">
    <property type="entry name" value="TPP-bd_CS"/>
</dbReference>
<comment type="similarity">
    <text evidence="2 4">Belongs to the TPP enzyme family.</text>
</comment>
<dbReference type="Gene3D" id="3.40.50.970">
    <property type="match status" value="2"/>
</dbReference>
<evidence type="ECO:0000259" key="5">
    <source>
        <dbReference type="Pfam" id="PF00205"/>
    </source>
</evidence>
<dbReference type="Proteomes" id="UP000318138">
    <property type="component" value="Chromosome"/>
</dbReference>
<evidence type="ECO:0000259" key="6">
    <source>
        <dbReference type="Pfam" id="PF02775"/>
    </source>
</evidence>
<dbReference type="PROSITE" id="PS00187">
    <property type="entry name" value="TPP_ENZYMES"/>
    <property type="match status" value="1"/>
</dbReference>
<keyword evidence="9" id="KW-1185">Reference proteome</keyword>
<dbReference type="Gene3D" id="3.40.50.1220">
    <property type="entry name" value="TPP-binding domain"/>
    <property type="match status" value="1"/>
</dbReference>